<evidence type="ECO:0000313" key="1">
    <source>
        <dbReference type="EMBL" id="KKN26108.1"/>
    </source>
</evidence>
<accession>A0A0F9S9R4</accession>
<protein>
    <submittedName>
        <fullName evidence="1">Uncharacterized protein</fullName>
    </submittedName>
</protein>
<organism evidence="1">
    <name type="scientific">marine sediment metagenome</name>
    <dbReference type="NCBI Taxonomy" id="412755"/>
    <lineage>
        <taxon>unclassified sequences</taxon>
        <taxon>metagenomes</taxon>
        <taxon>ecological metagenomes</taxon>
    </lineage>
</organism>
<feature type="non-terminal residue" evidence="1">
    <location>
        <position position="25"/>
    </location>
</feature>
<dbReference type="AlphaFoldDB" id="A0A0F9S9R4"/>
<name>A0A0F9S9R4_9ZZZZ</name>
<gene>
    <name evidence="1" type="ORF">LCGC14_0878250</name>
</gene>
<dbReference type="EMBL" id="LAZR01002748">
    <property type="protein sequence ID" value="KKN26108.1"/>
    <property type="molecule type" value="Genomic_DNA"/>
</dbReference>
<proteinExistence type="predicted"/>
<reference evidence="1" key="1">
    <citation type="journal article" date="2015" name="Nature">
        <title>Complex archaea that bridge the gap between prokaryotes and eukaryotes.</title>
        <authorList>
            <person name="Spang A."/>
            <person name="Saw J.H."/>
            <person name="Jorgensen S.L."/>
            <person name="Zaremba-Niedzwiedzka K."/>
            <person name="Martijn J."/>
            <person name="Lind A.E."/>
            <person name="van Eijk R."/>
            <person name="Schleper C."/>
            <person name="Guy L."/>
            <person name="Ettema T.J."/>
        </authorList>
    </citation>
    <scope>NUCLEOTIDE SEQUENCE</scope>
</reference>
<comment type="caution">
    <text evidence="1">The sequence shown here is derived from an EMBL/GenBank/DDBJ whole genome shotgun (WGS) entry which is preliminary data.</text>
</comment>
<sequence length="25" mass="3014">MDALQKHVFRKLDAFIGEDFKYVEN</sequence>